<dbReference type="InterPro" id="IPR036393">
    <property type="entry name" value="AceGlu_kinase-like_sf"/>
</dbReference>
<keyword evidence="2 9" id="KW-0055">Arginine biosynthesis</keyword>
<feature type="site" description="Transition state stabilizer" evidence="9">
    <location>
        <position position="244"/>
    </location>
</feature>
<dbReference type="InterPro" id="IPR001048">
    <property type="entry name" value="Asp/Glu/Uridylate_kinase"/>
</dbReference>
<dbReference type="EC" id="2.7.2.8" evidence="9"/>
<comment type="pathway">
    <text evidence="1 9">Amino-acid biosynthesis; L-arginine biosynthesis; N(2)-acetyl-L-ornithine from L-glutamate: step 2/4.</text>
</comment>
<evidence type="ECO:0000256" key="1">
    <source>
        <dbReference type="ARBA" id="ARBA00004828"/>
    </source>
</evidence>
<dbReference type="PIRSF" id="PIRSF000728">
    <property type="entry name" value="NAGK"/>
    <property type="match status" value="1"/>
</dbReference>
<dbReference type="InterPro" id="IPR004662">
    <property type="entry name" value="AcgluKinase_fam"/>
</dbReference>
<feature type="site" description="Transition state stabilizer" evidence="9">
    <location>
        <position position="23"/>
    </location>
</feature>
<dbReference type="InterPro" id="IPR001057">
    <property type="entry name" value="Glu/AcGlu_kinase"/>
</dbReference>
<evidence type="ECO:0000256" key="2">
    <source>
        <dbReference type="ARBA" id="ARBA00022571"/>
    </source>
</evidence>
<organism evidence="11 12">
    <name type="scientific">Leifsonella bigeumensis</name>
    <dbReference type="NCBI Taxonomy" id="433643"/>
    <lineage>
        <taxon>Bacteria</taxon>
        <taxon>Bacillati</taxon>
        <taxon>Actinomycetota</taxon>
        <taxon>Actinomycetes</taxon>
        <taxon>Micrococcales</taxon>
        <taxon>Microbacteriaceae</taxon>
        <taxon>Leifsonella</taxon>
    </lineage>
</organism>
<dbReference type="Gene3D" id="3.40.1160.10">
    <property type="entry name" value="Acetylglutamate kinase-like"/>
    <property type="match status" value="1"/>
</dbReference>
<evidence type="ECO:0000256" key="5">
    <source>
        <dbReference type="ARBA" id="ARBA00022741"/>
    </source>
</evidence>
<dbReference type="RefSeq" id="WP_344756064.1">
    <property type="nucleotide sequence ID" value="NZ_BAABAE010000003.1"/>
</dbReference>
<proteinExistence type="inferred from homology"/>
<dbReference type="InterPro" id="IPR037528">
    <property type="entry name" value="ArgB"/>
</dbReference>
<keyword evidence="7 9" id="KW-0067">ATP-binding</keyword>
<comment type="catalytic activity">
    <reaction evidence="8 9">
        <text>N-acetyl-L-glutamate + ATP = N-acetyl-L-glutamyl 5-phosphate + ADP</text>
        <dbReference type="Rhea" id="RHEA:14629"/>
        <dbReference type="ChEBI" id="CHEBI:30616"/>
        <dbReference type="ChEBI" id="CHEBI:44337"/>
        <dbReference type="ChEBI" id="CHEBI:57936"/>
        <dbReference type="ChEBI" id="CHEBI:456216"/>
        <dbReference type="EC" id="2.7.2.8"/>
    </reaction>
</comment>
<feature type="domain" description="Aspartate/glutamate/uridylate kinase" evidence="10">
    <location>
        <begin position="19"/>
        <end position="262"/>
    </location>
</feature>
<dbReference type="PRINTS" id="PR00474">
    <property type="entry name" value="GLU5KINASE"/>
</dbReference>
<evidence type="ECO:0000256" key="4">
    <source>
        <dbReference type="ARBA" id="ARBA00022679"/>
    </source>
</evidence>
<dbReference type="Pfam" id="PF00696">
    <property type="entry name" value="AA_kinase"/>
    <property type="match status" value="1"/>
</dbReference>
<evidence type="ECO:0000256" key="6">
    <source>
        <dbReference type="ARBA" id="ARBA00022777"/>
    </source>
</evidence>
<keyword evidence="4 9" id="KW-0808">Transferase</keyword>
<dbReference type="EMBL" id="BAABAE010000003">
    <property type="protein sequence ID" value="GAA3743768.1"/>
    <property type="molecule type" value="Genomic_DNA"/>
</dbReference>
<evidence type="ECO:0000259" key="10">
    <source>
        <dbReference type="Pfam" id="PF00696"/>
    </source>
</evidence>
<feature type="binding site" evidence="9">
    <location>
        <position position="183"/>
    </location>
    <ligand>
        <name>substrate</name>
    </ligand>
</feature>
<keyword evidence="6 9" id="KW-0418">Kinase</keyword>
<feature type="binding site" evidence="9">
    <location>
        <begin position="58"/>
        <end position="59"/>
    </location>
    <ligand>
        <name>substrate</name>
    </ligand>
</feature>
<dbReference type="Proteomes" id="UP001501004">
    <property type="component" value="Unassembled WGS sequence"/>
</dbReference>
<dbReference type="NCBIfam" id="TIGR00761">
    <property type="entry name" value="argB"/>
    <property type="match status" value="1"/>
</dbReference>
<evidence type="ECO:0000256" key="3">
    <source>
        <dbReference type="ARBA" id="ARBA00022605"/>
    </source>
</evidence>
<dbReference type="PANTHER" id="PTHR23342">
    <property type="entry name" value="N-ACETYLGLUTAMATE SYNTHASE"/>
    <property type="match status" value="1"/>
</dbReference>
<protein>
    <recommendedName>
        <fullName evidence="9">Acetylglutamate kinase</fullName>
        <ecNumber evidence="9">2.7.2.8</ecNumber>
    </recommendedName>
    <alternativeName>
        <fullName evidence="9">N-acetyl-L-glutamate 5-phosphotransferase</fullName>
    </alternativeName>
    <alternativeName>
        <fullName evidence="9">NAG kinase</fullName>
        <shortName evidence="9">NAGK</shortName>
    </alternativeName>
</protein>
<comment type="subcellular location">
    <subcellularLocation>
        <location evidence="9">Cytoplasm</location>
    </subcellularLocation>
</comment>
<comment type="function">
    <text evidence="9">Catalyzes the ATP-dependent phosphorylation of N-acetyl-L-glutamate.</text>
</comment>
<sequence length="291" mass="29642">MAEHDMPAGEWLDQHRGETVVVKFGGNAMVDDALSRAFAEDIVALQQAGLRPIVTHGGGPQISAELVARGIPSEFRGGLRVTSPDAAVVVRDVLARLGTELAAQLRAAGGDAIALAAEPPSQGGALFAGRRIGTVVNGQPVDLGWAGEATTVDAASIAAVLDSGRIPVVSAIGIEEGTGDLLNINADSAAGSLAVAVQADWLLLLTDVAGLYRDWPNRDSLVTTIDTVELTGLLPSLEAGMIPKMTACLSAVEGGVGHAAIVDGRIPHTLLAEPFGTSGTTVTRLAEGTAP</sequence>
<keyword evidence="3 9" id="KW-0028">Amino-acid biosynthesis</keyword>
<keyword evidence="12" id="KW-1185">Reference proteome</keyword>
<evidence type="ECO:0000256" key="9">
    <source>
        <dbReference type="HAMAP-Rule" id="MF_00082"/>
    </source>
</evidence>
<comment type="similarity">
    <text evidence="9">Belongs to the acetylglutamate kinase family. ArgB subfamily.</text>
</comment>
<evidence type="ECO:0000313" key="11">
    <source>
        <dbReference type="EMBL" id="GAA3743768.1"/>
    </source>
</evidence>
<dbReference type="GO" id="GO:0016301">
    <property type="term" value="F:kinase activity"/>
    <property type="evidence" value="ECO:0007669"/>
    <property type="project" value="UniProtKB-KW"/>
</dbReference>
<evidence type="ECO:0000313" key="12">
    <source>
        <dbReference type="Proteomes" id="UP001501004"/>
    </source>
</evidence>
<feature type="binding site" evidence="9">
    <location>
        <position position="80"/>
    </location>
    <ligand>
        <name>substrate</name>
    </ligand>
</feature>
<keyword evidence="5 9" id="KW-0547">Nucleotide-binding</keyword>
<evidence type="ECO:0000256" key="8">
    <source>
        <dbReference type="ARBA" id="ARBA00048141"/>
    </source>
</evidence>
<keyword evidence="9" id="KW-0963">Cytoplasm</keyword>
<gene>
    <name evidence="9 11" type="primary">argB</name>
    <name evidence="11" type="ORF">GCM10022239_19000</name>
</gene>
<dbReference type="PANTHER" id="PTHR23342:SF0">
    <property type="entry name" value="N-ACETYLGLUTAMATE SYNTHASE, MITOCHONDRIAL"/>
    <property type="match status" value="1"/>
</dbReference>
<dbReference type="HAMAP" id="MF_00082">
    <property type="entry name" value="ArgB"/>
    <property type="match status" value="1"/>
</dbReference>
<evidence type="ECO:0000256" key="7">
    <source>
        <dbReference type="ARBA" id="ARBA00022840"/>
    </source>
</evidence>
<name>A0ABP7FP36_9MICO</name>
<reference evidence="12" key="1">
    <citation type="journal article" date="2019" name="Int. J. Syst. Evol. Microbiol.">
        <title>The Global Catalogue of Microorganisms (GCM) 10K type strain sequencing project: providing services to taxonomists for standard genome sequencing and annotation.</title>
        <authorList>
            <consortium name="The Broad Institute Genomics Platform"/>
            <consortium name="The Broad Institute Genome Sequencing Center for Infectious Disease"/>
            <person name="Wu L."/>
            <person name="Ma J."/>
        </authorList>
    </citation>
    <scope>NUCLEOTIDE SEQUENCE [LARGE SCALE GENOMIC DNA]</scope>
    <source>
        <strain evidence="12">JCM 16949</strain>
    </source>
</reference>
<dbReference type="SUPFAM" id="SSF53633">
    <property type="entry name" value="Carbamate kinase-like"/>
    <property type="match status" value="1"/>
</dbReference>
<comment type="caution">
    <text evidence="11">The sequence shown here is derived from an EMBL/GenBank/DDBJ whole genome shotgun (WGS) entry which is preliminary data.</text>
</comment>
<accession>A0ABP7FP36</accession>